<comment type="catalytic activity">
    <reaction evidence="8">
        <text>L-seryl-[protein] + ATP = O-phospho-L-seryl-[protein] + ADP + H(+)</text>
        <dbReference type="Rhea" id="RHEA:17989"/>
        <dbReference type="Rhea" id="RHEA-COMP:9863"/>
        <dbReference type="Rhea" id="RHEA-COMP:11604"/>
        <dbReference type="ChEBI" id="CHEBI:15378"/>
        <dbReference type="ChEBI" id="CHEBI:29999"/>
        <dbReference type="ChEBI" id="CHEBI:30616"/>
        <dbReference type="ChEBI" id="CHEBI:83421"/>
        <dbReference type="ChEBI" id="CHEBI:456216"/>
        <dbReference type="EC" id="2.7.11.1"/>
    </reaction>
</comment>
<keyword evidence="4" id="KW-0547">Nucleotide-binding</keyword>
<keyword evidence="2" id="KW-0723">Serine/threonine-protein kinase</keyword>
<keyword evidence="12" id="KW-1185">Reference proteome</keyword>
<organism evidence="11 12">
    <name type="scientific">Cytospora schulzeri</name>
    <dbReference type="NCBI Taxonomy" id="448051"/>
    <lineage>
        <taxon>Eukaryota</taxon>
        <taxon>Fungi</taxon>
        <taxon>Dikarya</taxon>
        <taxon>Ascomycota</taxon>
        <taxon>Pezizomycotina</taxon>
        <taxon>Sordariomycetes</taxon>
        <taxon>Sordariomycetidae</taxon>
        <taxon>Diaporthales</taxon>
        <taxon>Cytosporaceae</taxon>
        <taxon>Cytospora</taxon>
    </lineage>
</organism>
<evidence type="ECO:0000313" key="12">
    <source>
        <dbReference type="Proteomes" id="UP000283895"/>
    </source>
</evidence>
<evidence type="ECO:0000256" key="7">
    <source>
        <dbReference type="ARBA" id="ARBA00047899"/>
    </source>
</evidence>
<keyword evidence="5" id="KW-0418">Kinase</keyword>
<evidence type="ECO:0000256" key="4">
    <source>
        <dbReference type="ARBA" id="ARBA00022741"/>
    </source>
</evidence>
<dbReference type="STRING" id="356882.A0A423W6Y4"/>
<feature type="compositionally biased region" description="Acidic residues" evidence="9">
    <location>
        <begin position="272"/>
        <end position="283"/>
    </location>
</feature>
<protein>
    <recommendedName>
        <fullName evidence="1">non-specific serine/threonine protein kinase</fullName>
        <ecNumber evidence="1">2.7.11.1</ecNumber>
    </recommendedName>
</protein>
<feature type="compositionally biased region" description="Acidic residues" evidence="9">
    <location>
        <begin position="291"/>
        <end position="300"/>
    </location>
</feature>
<dbReference type="Gene3D" id="1.10.510.10">
    <property type="entry name" value="Transferase(Phosphotransferase) domain 1"/>
    <property type="match status" value="1"/>
</dbReference>
<accession>A0A423W6Y4</accession>
<dbReference type="EC" id="2.7.11.1" evidence="1"/>
<evidence type="ECO:0000256" key="8">
    <source>
        <dbReference type="ARBA" id="ARBA00048679"/>
    </source>
</evidence>
<evidence type="ECO:0000256" key="1">
    <source>
        <dbReference type="ARBA" id="ARBA00012513"/>
    </source>
</evidence>
<dbReference type="InterPro" id="IPR011009">
    <property type="entry name" value="Kinase-like_dom_sf"/>
</dbReference>
<evidence type="ECO:0000313" key="11">
    <source>
        <dbReference type="EMBL" id="ROV99074.1"/>
    </source>
</evidence>
<dbReference type="PANTHER" id="PTHR43671:SF98">
    <property type="entry name" value="SERINE_THREONINE-PROTEIN KINASE NEK11"/>
    <property type="match status" value="1"/>
</dbReference>
<gene>
    <name evidence="11" type="ORF">VMCG_06697</name>
</gene>
<dbReference type="PANTHER" id="PTHR43671">
    <property type="entry name" value="SERINE/THREONINE-PROTEIN KINASE NEK"/>
    <property type="match status" value="1"/>
</dbReference>
<name>A0A423W6Y4_9PEZI</name>
<evidence type="ECO:0000256" key="6">
    <source>
        <dbReference type="ARBA" id="ARBA00022840"/>
    </source>
</evidence>
<dbReference type="PROSITE" id="PS50011">
    <property type="entry name" value="PROTEIN_KINASE_DOM"/>
    <property type="match status" value="1"/>
</dbReference>
<dbReference type="InterPro" id="IPR050660">
    <property type="entry name" value="NEK_Ser/Thr_kinase"/>
</dbReference>
<dbReference type="AlphaFoldDB" id="A0A423W6Y4"/>
<evidence type="ECO:0000256" key="2">
    <source>
        <dbReference type="ARBA" id="ARBA00022527"/>
    </source>
</evidence>
<dbReference type="SUPFAM" id="SSF56112">
    <property type="entry name" value="Protein kinase-like (PK-like)"/>
    <property type="match status" value="1"/>
</dbReference>
<dbReference type="Proteomes" id="UP000283895">
    <property type="component" value="Unassembled WGS sequence"/>
</dbReference>
<evidence type="ECO:0000256" key="5">
    <source>
        <dbReference type="ARBA" id="ARBA00022777"/>
    </source>
</evidence>
<keyword evidence="3" id="KW-0808">Transferase</keyword>
<feature type="domain" description="Protein kinase" evidence="10">
    <location>
        <begin position="1"/>
        <end position="355"/>
    </location>
</feature>
<feature type="region of interest" description="Disordered" evidence="9">
    <location>
        <begin position="434"/>
        <end position="461"/>
    </location>
</feature>
<comment type="catalytic activity">
    <reaction evidence="7">
        <text>L-threonyl-[protein] + ATP = O-phospho-L-threonyl-[protein] + ADP + H(+)</text>
        <dbReference type="Rhea" id="RHEA:46608"/>
        <dbReference type="Rhea" id="RHEA-COMP:11060"/>
        <dbReference type="Rhea" id="RHEA-COMP:11605"/>
        <dbReference type="ChEBI" id="CHEBI:15378"/>
        <dbReference type="ChEBI" id="CHEBI:30013"/>
        <dbReference type="ChEBI" id="CHEBI:30616"/>
        <dbReference type="ChEBI" id="CHEBI:61977"/>
        <dbReference type="ChEBI" id="CHEBI:456216"/>
        <dbReference type="EC" id="2.7.11.1"/>
    </reaction>
</comment>
<dbReference type="GO" id="GO:0005524">
    <property type="term" value="F:ATP binding"/>
    <property type="evidence" value="ECO:0007669"/>
    <property type="project" value="UniProtKB-KW"/>
</dbReference>
<dbReference type="OrthoDB" id="5240391at2759"/>
<dbReference type="GO" id="GO:0005634">
    <property type="term" value="C:nucleus"/>
    <property type="evidence" value="ECO:0007669"/>
    <property type="project" value="TreeGrafter"/>
</dbReference>
<comment type="caution">
    <text evidence="11">The sequence shown here is derived from an EMBL/GenBank/DDBJ whole genome shotgun (WGS) entry which is preliminary data.</text>
</comment>
<dbReference type="EMBL" id="LKEA01000024">
    <property type="protein sequence ID" value="ROV99074.1"/>
    <property type="molecule type" value="Genomic_DNA"/>
</dbReference>
<evidence type="ECO:0000256" key="3">
    <source>
        <dbReference type="ARBA" id="ARBA00022679"/>
    </source>
</evidence>
<evidence type="ECO:0000256" key="9">
    <source>
        <dbReference type="SAM" id="MobiDB-lite"/>
    </source>
</evidence>
<sequence length="461" mass="52656">MSTSNIYSQLGLVIPHKNDAVQEWCVPGETFHSQGFLHVCNPRYNLHVVQSNTKKELFIIKLLRTTADPDDSDGFSYDLPPEIRVSIAPQALVQLPEAGYFPNLVMWQKWNDSQWALYTQFYNGGTIRDMIDEYYNRGDAIPEHFIWHFIERMGEALVYLHLGRPHGTSGPDTSSAVPGWRPVYHRDISDSNIYLHYPRAGRSQILKAKYNAFPQIVLGDFGDSAIQGDDPAQLPTGVFPASTIRPNLNEWTDVHQFGCVLRRMCMTHIPEDTNEDEDDDDENVDQKEESESKEEEEDFDTWALHRPESHTLQFCNTFLNGQVYSDTLVSLLQGFERPNMNKIAVTDEPNLVPSIAWVAGTLLPEARRQLQQCREPVVPSVAYFNNLDVSWTKPVTLAPFSIVQGSAESMRGLKRVREEAYGAGMFDRPRPRIQRLEMGPPTFSRNDGYENDVPEDMWENL</sequence>
<dbReference type="InterPro" id="IPR000719">
    <property type="entry name" value="Prot_kinase_dom"/>
</dbReference>
<proteinExistence type="predicted"/>
<feature type="region of interest" description="Disordered" evidence="9">
    <location>
        <begin position="270"/>
        <end position="300"/>
    </location>
</feature>
<reference evidence="11 12" key="1">
    <citation type="submission" date="2015-09" db="EMBL/GenBank/DDBJ databases">
        <title>Host preference determinants of Valsa canker pathogens revealed by comparative genomics.</title>
        <authorList>
            <person name="Yin Z."/>
            <person name="Huang L."/>
        </authorList>
    </citation>
    <scope>NUCLEOTIDE SEQUENCE [LARGE SCALE GENOMIC DNA]</scope>
    <source>
        <strain evidence="11 12">03-1</strain>
    </source>
</reference>
<evidence type="ECO:0000259" key="10">
    <source>
        <dbReference type="PROSITE" id="PS50011"/>
    </source>
</evidence>
<keyword evidence="6" id="KW-0067">ATP-binding</keyword>
<feature type="compositionally biased region" description="Acidic residues" evidence="9">
    <location>
        <begin position="449"/>
        <end position="461"/>
    </location>
</feature>
<dbReference type="GO" id="GO:0004674">
    <property type="term" value="F:protein serine/threonine kinase activity"/>
    <property type="evidence" value="ECO:0007669"/>
    <property type="project" value="UniProtKB-KW"/>
</dbReference>